<dbReference type="AlphaFoldDB" id="A0A2M9WHY0"/>
<gene>
    <name evidence="2" type="ORF">PRCB_02340</name>
</gene>
<evidence type="ECO:0000256" key="1">
    <source>
        <dbReference type="SAM" id="SignalP"/>
    </source>
</evidence>
<reference evidence="2 3" key="1">
    <citation type="submission" date="2017-11" db="EMBL/GenBank/DDBJ databases">
        <title>The genome sequence of Pantoea rodasii DSM 26611.</title>
        <authorList>
            <person name="Gao J."/>
            <person name="Mao X."/>
            <person name="Sun J."/>
        </authorList>
    </citation>
    <scope>NUCLEOTIDE SEQUENCE [LARGE SCALE GENOMIC DNA]</scope>
    <source>
        <strain evidence="2 3">DSM 26611</strain>
    </source>
</reference>
<name>A0A2M9WHY0_9GAMM</name>
<feature type="signal peptide" evidence="1">
    <location>
        <begin position="1"/>
        <end position="23"/>
    </location>
</feature>
<organism evidence="2 3">
    <name type="scientific">Pantoea rodasii</name>
    <dbReference type="NCBI Taxonomy" id="1076549"/>
    <lineage>
        <taxon>Bacteria</taxon>
        <taxon>Pseudomonadati</taxon>
        <taxon>Pseudomonadota</taxon>
        <taxon>Gammaproteobacteria</taxon>
        <taxon>Enterobacterales</taxon>
        <taxon>Erwiniaceae</taxon>
        <taxon>Pantoea</taxon>
    </lineage>
</organism>
<keyword evidence="3" id="KW-1185">Reference proteome</keyword>
<dbReference type="Proteomes" id="UP000232062">
    <property type="component" value="Unassembled WGS sequence"/>
</dbReference>
<evidence type="ECO:0008006" key="4">
    <source>
        <dbReference type="Google" id="ProtNLM"/>
    </source>
</evidence>
<feature type="chain" id="PRO_5014644284" description="Glycine zipper 2TM domain protein" evidence="1">
    <location>
        <begin position="24"/>
        <end position="73"/>
    </location>
</feature>
<accession>A0A2M9WHY0</accession>
<dbReference type="EMBL" id="PIQI01000005">
    <property type="protein sequence ID" value="PJZ07164.1"/>
    <property type="molecule type" value="Genomic_DNA"/>
</dbReference>
<evidence type="ECO:0000313" key="3">
    <source>
        <dbReference type="Proteomes" id="UP000232062"/>
    </source>
</evidence>
<evidence type="ECO:0000313" key="2">
    <source>
        <dbReference type="EMBL" id="PJZ07164.1"/>
    </source>
</evidence>
<protein>
    <recommendedName>
        <fullName evidence="4">Glycine zipper 2TM domain protein</fullName>
    </recommendedName>
</protein>
<sequence>MKKLSLALLAASLLVVFSSQAEAKGCVKGAVVGGVAGHVAHHGVAGAAAGCAVGHHVANKKQKEDKSTQQSQK</sequence>
<keyword evidence="1" id="KW-0732">Signal</keyword>
<proteinExistence type="predicted"/>
<dbReference type="RefSeq" id="WP_100700155.1">
    <property type="nucleotide sequence ID" value="NZ_MLFP01000025.1"/>
</dbReference>
<comment type="caution">
    <text evidence="2">The sequence shown here is derived from an EMBL/GenBank/DDBJ whole genome shotgun (WGS) entry which is preliminary data.</text>
</comment>